<evidence type="ECO:0000313" key="1">
    <source>
        <dbReference type="EMBL" id="CPT28231.1"/>
    </source>
</evidence>
<dbReference type="AlphaFoldDB" id="A0AB33T5W4"/>
<accession>A0AB33T5W4</accession>
<organism evidence="1 2">
    <name type="scientific">Mycobacteroides abscessus</name>
    <dbReference type="NCBI Taxonomy" id="36809"/>
    <lineage>
        <taxon>Bacteria</taxon>
        <taxon>Bacillati</taxon>
        <taxon>Actinomycetota</taxon>
        <taxon>Actinomycetes</taxon>
        <taxon>Mycobacteriales</taxon>
        <taxon>Mycobacteriaceae</taxon>
        <taxon>Mycobacteroides</taxon>
    </lineage>
</organism>
<evidence type="ECO:0000313" key="2">
    <source>
        <dbReference type="Proteomes" id="UP000038487"/>
    </source>
</evidence>
<dbReference type="RefSeq" id="WP_078345297.1">
    <property type="nucleotide sequence ID" value="NZ_CSUW01000004.1"/>
</dbReference>
<reference evidence="1 2" key="1">
    <citation type="submission" date="2015-03" db="EMBL/GenBank/DDBJ databases">
        <authorList>
            <consortium name="Pathogen Informatics"/>
            <person name="Murphy D."/>
        </authorList>
    </citation>
    <scope>NUCLEOTIDE SEQUENCE [LARGE SCALE GENOMIC DNA]</scope>
    <source>
        <strain evidence="1 2">PAP036</strain>
    </source>
</reference>
<proteinExistence type="predicted"/>
<sequence>MAVAAAVTAGCSSGTVQEATATVPQKPAILPQAAVDMSGWEAEIMASSPEASPDMARLYELTVADCDKTVDEFESMIAADTDGTMAIVRRGMRYVCPTRLDRVNQAQSNNNRGGREIDRACATTPTQRTDRQRELADATGC</sequence>
<name>A0AB33T5W4_9MYCO</name>
<comment type="caution">
    <text evidence="1">The sequence shown here is derived from an EMBL/GenBank/DDBJ whole genome shotgun (WGS) entry which is preliminary data.</text>
</comment>
<gene>
    <name evidence="1" type="ORF">ERS075527_02231</name>
</gene>
<protein>
    <recommendedName>
        <fullName evidence="3">DUF732 domain-containing protein</fullName>
    </recommendedName>
</protein>
<evidence type="ECO:0008006" key="3">
    <source>
        <dbReference type="Google" id="ProtNLM"/>
    </source>
</evidence>
<dbReference type="EMBL" id="CSUW01000004">
    <property type="protein sequence ID" value="CPT28231.1"/>
    <property type="molecule type" value="Genomic_DNA"/>
</dbReference>
<dbReference type="Proteomes" id="UP000038487">
    <property type="component" value="Unassembled WGS sequence"/>
</dbReference>